<evidence type="ECO:0000256" key="1">
    <source>
        <dbReference type="SAM" id="Phobius"/>
    </source>
</evidence>
<protein>
    <submittedName>
        <fullName evidence="2">Uncharacterized protein</fullName>
    </submittedName>
</protein>
<proteinExistence type="predicted"/>
<sequence length="33" mass="3945">MKINIKKIIIFIILVLLIFIAFVFLNNHVVRFT</sequence>
<organism evidence="2 3">
    <name type="scientific">Lachnotalea glycerini</name>
    <dbReference type="NCBI Taxonomy" id="1763509"/>
    <lineage>
        <taxon>Bacteria</taxon>
        <taxon>Bacillati</taxon>
        <taxon>Bacillota</taxon>
        <taxon>Clostridia</taxon>
        <taxon>Lachnospirales</taxon>
        <taxon>Lachnospiraceae</taxon>
        <taxon>Lachnotalea</taxon>
    </lineage>
</organism>
<keyword evidence="1" id="KW-1133">Transmembrane helix</keyword>
<dbReference type="Proteomes" id="UP000247523">
    <property type="component" value="Unassembled WGS sequence"/>
</dbReference>
<name>A0A318EIG9_9FIRM</name>
<reference evidence="2 3" key="1">
    <citation type="submission" date="2018-05" db="EMBL/GenBank/DDBJ databases">
        <title>Genomic Encyclopedia of Type Strains, Phase IV (KMG-IV): sequencing the most valuable type-strain genomes for metagenomic binning, comparative biology and taxonomic classification.</title>
        <authorList>
            <person name="Goeker M."/>
        </authorList>
    </citation>
    <scope>NUCLEOTIDE SEQUENCE [LARGE SCALE GENOMIC DNA]</scope>
    <source>
        <strain evidence="2 3">DSM 28816</strain>
    </source>
</reference>
<evidence type="ECO:0000313" key="3">
    <source>
        <dbReference type="Proteomes" id="UP000247523"/>
    </source>
</evidence>
<keyword evidence="1" id="KW-0812">Transmembrane</keyword>
<dbReference type="EMBL" id="QICS01000011">
    <property type="protein sequence ID" value="PXV86820.1"/>
    <property type="molecule type" value="Genomic_DNA"/>
</dbReference>
<accession>A0A318EIG9</accession>
<comment type="caution">
    <text evidence="2">The sequence shown here is derived from an EMBL/GenBank/DDBJ whole genome shotgun (WGS) entry which is preliminary data.</text>
</comment>
<gene>
    <name evidence="2" type="ORF">C8E03_11120</name>
</gene>
<keyword evidence="1" id="KW-0472">Membrane</keyword>
<dbReference type="AlphaFoldDB" id="A0A318EIG9"/>
<evidence type="ECO:0000313" key="2">
    <source>
        <dbReference type="EMBL" id="PXV86820.1"/>
    </source>
</evidence>
<feature type="transmembrane region" description="Helical" evidence="1">
    <location>
        <begin position="7"/>
        <end position="25"/>
    </location>
</feature>